<sequence>METFAIFDWCNFMISTGRLLSNIVAKTNPQFNDELECQEIKCDGDHDKSLLFIDVKKLSKPLVTAEEDGFLWFLDSGKLPFHMLSDLS</sequence>
<protein>
    <submittedName>
        <fullName evidence="1">Uncharacterized protein</fullName>
    </submittedName>
</protein>
<evidence type="ECO:0000313" key="1">
    <source>
        <dbReference type="EMBL" id="PJE77298.1"/>
    </source>
</evidence>
<name>A0A2H9T243_9ZZZZ</name>
<proteinExistence type="predicted"/>
<dbReference type="AlphaFoldDB" id="A0A2H9T243"/>
<gene>
    <name evidence="1" type="ORF">CI610_03787</name>
</gene>
<reference evidence="1" key="1">
    <citation type="journal article" date="2017" name="Appl. Environ. Microbiol.">
        <title>Molecular characterization of an Endozoicomonas-like organism causing infection in king scallop Pecten maximus L.</title>
        <authorList>
            <person name="Cano I."/>
            <person name="van Aerle R."/>
            <person name="Ross S."/>
            <person name="Verner-Jeffreys D.W."/>
            <person name="Paley R.K."/>
            <person name="Rimmer G."/>
            <person name="Ryder D."/>
            <person name="Hooper P."/>
            <person name="Stone D."/>
            <person name="Feist S.W."/>
        </authorList>
    </citation>
    <scope>NUCLEOTIDE SEQUENCE</scope>
</reference>
<accession>A0A2H9T243</accession>
<organism evidence="1">
    <name type="scientific">invertebrate metagenome</name>
    <dbReference type="NCBI Taxonomy" id="1711999"/>
    <lineage>
        <taxon>unclassified sequences</taxon>
        <taxon>metagenomes</taxon>
        <taxon>organismal metagenomes</taxon>
    </lineage>
</organism>
<dbReference type="EMBL" id="NSIT01000826">
    <property type="protein sequence ID" value="PJE77298.1"/>
    <property type="molecule type" value="Genomic_DNA"/>
</dbReference>
<comment type="caution">
    <text evidence="1">The sequence shown here is derived from an EMBL/GenBank/DDBJ whole genome shotgun (WGS) entry which is preliminary data.</text>
</comment>